<dbReference type="PANTHER" id="PTHR43709:SF2">
    <property type="entry name" value="DUF453 DOMAIN PROTEIN (AFU_ORTHOLOGUE AFUA_6G00360)"/>
    <property type="match status" value="1"/>
</dbReference>
<keyword evidence="4" id="KW-1185">Reference proteome</keyword>
<dbReference type="Pfam" id="PF04303">
    <property type="entry name" value="PrpF"/>
    <property type="match status" value="1"/>
</dbReference>
<protein>
    <submittedName>
        <fullName evidence="3">Methylaconitate Delta-isomerase PrpF</fullName>
    </submittedName>
</protein>
<dbReference type="Proteomes" id="UP000193346">
    <property type="component" value="Unassembled WGS sequence"/>
</dbReference>
<dbReference type="RefSeq" id="WP_085356572.1">
    <property type="nucleotide sequence ID" value="NZ_CP091509.1"/>
</dbReference>
<sequence>MTAYPAQIKIPAVYYRGGTSKGVFFKLSDLPQAAQQPGDARDKILLRVLGSPDPYGKQIDGLGNASSSTSKAVILDKSSRPDHDVDYLFGQVSIDKPFVDWSGNCGNLTAAVGAFAIANGLIDPAKIPENGLCTVRIWQKNIGKTIVAHVPVTNGEVQETGGFELDGVTFPAAEVQIEFLDPADGEGDMFPTGNLTDELDVPGIGRLKATLINSGIPTIFVNAEDIGYTGTELQDDINNDADALAKLETIRAHGALKMGLISHLEEAATRQHTPKIAWVSAPKEYVSSSGKNIQAGDIDLLVRAMSMGKLHHAMMGTASVAIATAAAVPGTLVNLAAGGGGRNEVRFGHPSGTLRVGAAAEQVDGKWTATKAVMSRSARVIMEGWVRVPADCF</sequence>
<evidence type="ECO:0000256" key="2">
    <source>
        <dbReference type="ARBA" id="ARBA00023235"/>
    </source>
</evidence>
<dbReference type="InterPro" id="IPR012709">
    <property type="entry name" value="PrpF"/>
</dbReference>
<evidence type="ECO:0000313" key="3">
    <source>
        <dbReference type="EMBL" id="OSI35364.1"/>
    </source>
</evidence>
<dbReference type="InterPro" id="IPR007400">
    <property type="entry name" value="PrpF-like"/>
</dbReference>
<dbReference type="Gene3D" id="3.10.310.10">
    <property type="entry name" value="Diaminopimelate Epimerase, Chain A, domain 1"/>
    <property type="match status" value="2"/>
</dbReference>
<dbReference type="PANTHER" id="PTHR43709">
    <property type="entry name" value="ACONITATE ISOMERASE-RELATED"/>
    <property type="match status" value="1"/>
</dbReference>
<gene>
    <name evidence="3" type="ORF">BV913_05165</name>
</gene>
<keyword evidence="2" id="KW-0413">Isomerase</keyword>
<accession>A0ABX3WLQ3</accession>
<evidence type="ECO:0000256" key="1">
    <source>
        <dbReference type="ARBA" id="ARBA00007673"/>
    </source>
</evidence>
<reference evidence="3 4" key="1">
    <citation type="submission" date="2017-01" db="EMBL/GenBank/DDBJ databases">
        <authorList>
            <person name="Wolfgang W.J."/>
            <person name="Cole J."/>
            <person name="Wroblewski D."/>
            <person name="Mcginnis J."/>
            <person name="Musser K.A."/>
        </authorList>
    </citation>
    <scope>NUCLEOTIDE SEQUENCE [LARGE SCALE GENOMIC DNA]</scope>
    <source>
        <strain evidence="3 4">93087</strain>
    </source>
</reference>
<dbReference type="SUPFAM" id="SSF54506">
    <property type="entry name" value="Diaminopimelate epimerase-like"/>
    <property type="match status" value="2"/>
</dbReference>
<name>A0ABX3WLQ3_9NEIS</name>
<dbReference type="EMBL" id="MTAC01000010">
    <property type="protein sequence ID" value="OSI35364.1"/>
    <property type="molecule type" value="Genomic_DNA"/>
</dbReference>
<organism evidence="3 4">
    <name type="scientific">Neisseria dumasiana</name>
    <dbReference type="NCBI Taxonomy" id="1931275"/>
    <lineage>
        <taxon>Bacteria</taxon>
        <taxon>Pseudomonadati</taxon>
        <taxon>Pseudomonadota</taxon>
        <taxon>Betaproteobacteria</taxon>
        <taxon>Neisseriales</taxon>
        <taxon>Neisseriaceae</taxon>
        <taxon>Neisseria</taxon>
    </lineage>
</organism>
<evidence type="ECO:0000313" key="4">
    <source>
        <dbReference type="Proteomes" id="UP000193346"/>
    </source>
</evidence>
<comment type="similarity">
    <text evidence="1">Belongs to the PrpF family.</text>
</comment>
<proteinExistence type="inferred from homology"/>
<comment type="caution">
    <text evidence="3">The sequence shown here is derived from an EMBL/GenBank/DDBJ whole genome shotgun (WGS) entry which is preliminary data.</text>
</comment>
<dbReference type="NCBIfam" id="TIGR02334">
    <property type="entry name" value="prpF"/>
    <property type="match status" value="1"/>
</dbReference>